<dbReference type="InterPro" id="IPR014845">
    <property type="entry name" value="GYD/TTHA1554"/>
</dbReference>
<dbReference type="AlphaFoldDB" id="A0A127JP83"/>
<reference evidence="1 2" key="1">
    <citation type="journal article" date="2014" name="Int. J. Syst. Evol. Microbiol.">
        <title>Ramlibacter solisilvae sp. nov., isolated from forest soil, and emended description of the genus Ramlibacter.</title>
        <authorList>
            <person name="Lee H.J."/>
            <person name="Lee S.H."/>
            <person name="Lee S.S."/>
            <person name="Lee J.S."/>
            <person name="Kim Y."/>
            <person name="Kim S.C."/>
            <person name="Jeon C.O."/>
        </authorList>
    </citation>
    <scope>NUCLEOTIDE SEQUENCE [LARGE SCALE GENOMIC DNA]</scope>
    <source>
        <strain evidence="1 2">5-10</strain>
    </source>
</reference>
<dbReference type="RefSeq" id="WP_061495623.1">
    <property type="nucleotide sequence ID" value="NZ_CP010951.1"/>
</dbReference>
<organism evidence="1 2">
    <name type="scientific">Ramlibacter tataouinensis</name>
    <dbReference type="NCBI Taxonomy" id="94132"/>
    <lineage>
        <taxon>Bacteria</taxon>
        <taxon>Pseudomonadati</taxon>
        <taxon>Pseudomonadota</taxon>
        <taxon>Betaproteobacteria</taxon>
        <taxon>Burkholderiales</taxon>
        <taxon>Comamonadaceae</taxon>
        <taxon>Ramlibacter</taxon>
    </lineage>
</organism>
<dbReference type="EMBL" id="CP010951">
    <property type="protein sequence ID" value="AMO21844.1"/>
    <property type="molecule type" value="Genomic_DNA"/>
</dbReference>
<dbReference type="OrthoDB" id="5243930at2"/>
<name>A0A127JP83_9BURK</name>
<evidence type="ECO:0000313" key="1">
    <source>
        <dbReference type="EMBL" id="AMO21844.1"/>
    </source>
</evidence>
<protein>
    <submittedName>
        <fullName evidence="1">GYD family protein</fullName>
    </submittedName>
</protein>
<dbReference type="Pfam" id="PF08734">
    <property type="entry name" value="GYD"/>
    <property type="match status" value="1"/>
</dbReference>
<gene>
    <name evidence="1" type="ORF">UC35_01815</name>
</gene>
<keyword evidence="2" id="KW-1185">Reference proteome</keyword>
<dbReference type="Proteomes" id="UP000070433">
    <property type="component" value="Chromosome"/>
</dbReference>
<accession>A0A127JP83</accession>
<proteinExistence type="predicted"/>
<evidence type="ECO:0000313" key="2">
    <source>
        <dbReference type="Proteomes" id="UP000070433"/>
    </source>
</evidence>
<sequence>MPTFIALAKFTEQGLRNIKGTVDRADAARKAAEAFGATIKDIYWVQGQYDIVILLEAKDDTSANAFSLATAAQGNVQFQTLRAITRDEMKQVLAKLP</sequence>